<accession>A0A1M5W308</accession>
<dbReference type="InterPro" id="IPR013486">
    <property type="entry name" value="SpoIID/LytB"/>
</dbReference>
<name>A0A1M5W308_9CLOT</name>
<protein>
    <submittedName>
        <fullName evidence="4">Stage II sporulation protein D</fullName>
    </submittedName>
</protein>
<dbReference type="STRING" id="1121306.SAMN02745196_01502"/>
<feature type="transmembrane region" description="Helical" evidence="2">
    <location>
        <begin position="12"/>
        <end position="32"/>
    </location>
</feature>
<dbReference type="InterPro" id="IPR013693">
    <property type="entry name" value="SpoIID/LytB_N"/>
</dbReference>
<dbReference type="OrthoDB" id="9794671at2"/>
<reference evidence="4 5" key="1">
    <citation type="submission" date="2016-11" db="EMBL/GenBank/DDBJ databases">
        <authorList>
            <person name="Jaros S."/>
            <person name="Januszkiewicz K."/>
            <person name="Wedrychowicz H."/>
        </authorList>
    </citation>
    <scope>NUCLEOTIDE SEQUENCE [LARGE SCALE GENOMIC DNA]</scope>
    <source>
        <strain evidence="4 5">DSM 3089</strain>
    </source>
</reference>
<evidence type="ECO:0000313" key="5">
    <source>
        <dbReference type="Proteomes" id="UP000184526"/>
    </source>
</evidence>
<organism evidence="4 5">
    <name type="scientific">Clostridium collagenovorans DSM 3089</name>
    <dbReference type="NCBI Taxonomy" id="1121306"/>
    <lineage>
        <taxon>Bacteria</taxon>
        <taxon>Bacillati</taxon>
        <taxon>Bacillota</taxon>
        <taxon>Clostridia</taxon>
        <taxon>Eubacteriales</taxon>
        <taxon>Clostridiaceae</taxon>
        <taxon>Clostridium</taxon>
    </lineage>
</organism>
<dbReference type="Pfam" id="PF08486">
    <property type="entry name" value="SpoIID"/>
    <property type="match status" value="1"/>
</dbReference>
<dbReference type="PANTHER" id="PTHR30032:SF4">
    <property type="entry name" value="AMIDASE ENHANCER"/>
    <property type="match status" value="1"/>
</dbReference>
<evidence type="ECO:0000259" key="3">
    <source>
        <dbReference type="Pfam" id="PF08486"/>
    </source>
</evidence>
<feature type="region of interest" description="Disordered" evidence="1">
    <location>
        <begin position="40"/>
        <end position="60"/>
    </location>
</feature>
<dbReference type="Proteomes" id="UP000184526">
    <property type="component" value="Unassembled WGS sequence"/>
</dbReference>
<dbReference type="GO" id="GO:0030288">
    <property type="term" value="C:outer membrane-bounded periplasmic space"/>
    <property type="evidence" value="ECO:0007669"/>
    <property type="project" value="TreeGrafter"/>
</dbReference>
<keyword evidence="2" id="KW-0812">Transmembrane</keyword>
<proteinExistence type="predicted"/>
<evidence type="ECO:0000256" key="1">
    <source>
        <dbReference type="SAM" id="MobiDB-lite"/>
    </source>
</evidence>
<dbReference type="PANTHER" id="PTHR30032">
    <property type="entry name" value="N-ACETYLMURAMOYL-L-ALANINE AMIDASE-RELATED"/>
    <property type="match status" value="1"/>
</dbReference>
<gene>
    <name evidence="4" type="ORF">SAMN02745196_01502</name>
</gene>
<dbReference type="RefSeq" id="WP_084666151.1">
    <property type="nucleotide sequence ID" value="NZ_FQXP01000005.1"/>
</dbReference>
<dbReference type="EMBL" id="FQXP01000005">
    <property type="protein sequence ID" value="SHH81584.1"/>
    <property type="molecule type" value="Genomic_DNA"/>
</dbReference>
<sequence>MKNRIILVHFKNLLIVMGAFVAFLILITFLLLGKPKTQSNEKNDVKAESKEHKEKPKEDSKKIGISNQVFDTKIKLYLTKEDKIVEMNLEDYIVGVVSAEMPASFSESALEAQAIAARTYTLAHLESTGGHKCAQGKGADLCDEVHCQAYINKEKRFKAWDQDKVDAYWKKVNDAVHNTEGKVLTYDDALIKAFYFSTSSGKTENCQEVFKESLPYLKSVESKGEEVAPKYETEASFTDIDMENKLKSVNSEFYVSDISKEMEILSRTEGGSVKEIKIGNTTFAGTEIRKLFGLSSANFNVDFTKGLVNFKCKGYGHGVGMSQWGANIMGKEGKSSEEILKHYYSGCQITELKYK</sequence>
<evidence type="ECO:0000313" key="4">
    <source>
        <dbReference type="EMBL" id="SHH81584.1"/>
    </source>
</evidence>
<feature type="domain" description="Sporulation stage II protein D amidase enhancer LytB N-terminal" evidence="3">
    <location>
        <begin position="80"/>
        <end position="186"/>
    </location>
</feature>
<dbReference type="NCBIfam" id="TIGR02870">
    <property type="entry name" value="spore_II_D"/>
    <property type="match status" value="1"/>
</dbReference>
<dbReference type="NCBIfam" id="TIGR02669">
    <property type="entry name" value="SpoIID_LytB"/>
    <property type="match status" value="1"/>
</dbReference>
<keyword evidence="2" id="KW-1133">Transmembrane helix</keyword>
<evidence type="ECO:0000256" key="2">
    <source>
        <dbReference type="SAM" id="Phobius"/>
    </source>
</evidence>
<dbReference type="InterPro" id="IPR014225">
    <property type="entry name" value="Spore_II_D_firmicutes"/>
</dbReference>
<dbReference type="AlphaFoldDB" id="A0A1M5W308"/>
<dbReference type="InterPro" id="IPR051922">
    <property type="entry name" value="Bact_Sporulation_Assoc"/>
</dbReference>
<keyword evidence="2" id="KW-0472">Membrane</keyword>
<keyword evidence="5" id="KW-1185">Reference proteome</keyword>
<dbReference type="GO" id="GO:0030435">
    <property type="term" value="P:sporulation resulting in formation of a cellular spore"/>
    <property type="evidence" value="ECO:0007669"/>
    <property type="project" value="InterPro"/>
</dbReference>